<evidence type="ECO:0000313" key="2">
    <source>
        <dbReference type="Proteomes" id="UP001230649"/>
    </source>
</evidence>
<keyword evidence="2" id="KW-1185">Reference proteome</keyword>
<name>A0ACC2VUM9_9TREE</name>
<reference evidence="1" key="1">
    <citation type="submission" date="2023-04" db="EMBL/GenBank/DDBJ databases">
        <title>Draft Genome sequencing of Naganishia species isolated from polar environments using Oxford Nanopore Technology.</title>
        <authorList>
            <person name="Leo P."/>
            <person name="Venkateswaran K."/>
        </authorList>
    </citation>
    <scope>NUCLEOTIDE SEQUENCE</scope>
    <source>
        <strain evidence="1">MNA-CCFEE 5262</strain>
    </source>
</reference>
<evidence type="ECO:0000313" key="1">
    <source>
        <dbReference type="EMBL" id="KAJ9102704.1"/>
    </source>
</evidence>
<gene>
    <name evidence="1" type="ORF">QFC20_004977</name>
</gene>
<dbReference type="EMBL" id="JASBWS010000063">
    <property type="protein sequence ID" value="KAJ9102704.1"/>
    <property type="molecule type" value="Genomic_DNA"/>
</dbReference>
<comment type="caution">
    <text evidence="1">The sequence shown here is derived from an EMBL/GenBank/DDBJ whole genome shotgun (WGS) entry which is preliminary data.</text>
</comment>
<dbReference type="Proteomes" id="UP001230649">
    <property type="component" value="Unassembled WGS sequence"/>
</dbReference>
<protein>
    <submittedName>
        <fullName evidence="1">Uncharacterized protein</fullName>
    </submittedName>
</protein>
<proteinExistence type="predicted"/>
<sequence length="745" mass="79502">MSYGSHNDSRPPGDRYDQAYEERREYRGHGARDRSRSPVRGQPRWEGADPYGQGRTTSGATQMYSHAPEQRWEHVKDVQEQPHGYAQSYAYTAPAYQPAPPAVGLPYDAPYAEYQDPRSHEAYSSRGKGNPNPPSRDVIFLGLEPTYTEQAMLEFLRTQCGAQVDKTTIVRDRASGEARGFGFASFSSQTAADHFIQTHYPHMSLPAMYPNDPPVNVKIDYAGTTAGGPGPSWQDSRAAALGGNDGMRDIAPPGNGNRVLLMRGLAPDSTQEEIRDRFGAEIMRLAAPSYPITDGRYAIQRVVLIRNKYTKSCLGFGFIQLATPQLATALLSHLLSRTAQPVGFVINARPVACSFANLNAFADVGPGGISEPWCFPVRNLDRVLGGIAGPAPEGETDGISWVKYWDDTCGASDLAVSLESDALPREPALQAFLDGLAASDASVAKETPSSAPGSGTGTPLAPGALVGGIKMVPLKIGGKKKEQDAMVALPVAGVEKPLSSASNVFGQQEDEEPAALPSKTYPGRSKQSAALGSSNKKPLTILKHIATQTASFISKWNNKQEELKAIPAPNGPPAGVSAANATFSHKPVESRKNLLDSAACQAGQARKQAVADTSGEGAAPAYRDRAAERRSVFNQPAIPLPEAARASTKRKFVEAPVAPPKPEPALEPAKDESNKGNQLLKKMGWAAGSGLGLEGEGRVAPVEALLYGERVGLGAAKGRDPSKYQGPEGYASMVKDGARQRYEQS</sequence>
<organism evidence="1 2">
    <name type="scientific">Naganishia adeliensis</name>
    <dbReference type="NCBI Taxonomy" id="92952"/>
    <lineage>
        <taxon>Eukaryota</taxon>
        <taxon>Fungi</taxon>
        <taxon>Dikarya</taxon>
        <taxon>Basidiomycota</taxon>
        <taxon>Agaricomycotina</taxon>
        <taxon>Tremellomycetes</taxon>
        <taxon>Filobasidiales</taxon>
        <taxon>Filobasidiaceae</taxon>
        <taxon>Naganishia</taxon>
    </lineage>
</organism>
<accession>A0ACC2VUM9</accession>